<dbReference type="RefSeq" id="WP_153703978.1">
    <property type="nucleotide sequence ID" value="NZ_WJND01000005.1"/>
</dbReference>
<dbReference type="Pfam" id="PF01501">
    <property type="entry name" value="Glyco_transf_8"/>
    <property type="match status" value="1"/>
</dbReference>
<sequence length="396" mass="46475">MQKVIALSSDYNYINQIETTIKSILFNNLNVKIYVINSDIPQEWFLGLNKFLVNSTSEVQDIKINPNDIKHLQTSWDHISNISWGRILIPELINDDQVLYLDSDIIVNGNLNDLFRINMQQYMLGAVPEYFKLAGSAKFNSGVLLLNNRALKEDVNFIPTLLKQAVKKLGNGDQTALNDYFPQYYHLNDTYNFQIGFDALYPSSLFKDQHTQKFYENHLRCTPFPKIIHYMFNSKPWYNNSYVRLKEKWWYYRMMDFSTAINHVPKLDRPCLFTMTNTQDFKNLEELVKLLPNYTFQIAAWTEMGWKLSRLQQYPNVRLYPGVIPPVQKTLINNANCYLDINFNPKDINLIKNFADSGRPIFTFNSTTSNLTNQNYYTFNDEEVNKMANKIRSLVQ</sequence>
<dbReference type="InterPro" id="IPR002495">
    <property type="entry name" value="Glyco_trans_8"/>
</dbReference>
<dbReference type="InterPro" id="IPR050587">
    <property type="entry name" value="GNT1/Glycosyltrans_8"/>
</dbReference>
<dbReference type="GO" id="GO:0016757">
    <property type="term" value="F:glycosyltransferase activity"/>
    <property type="evidence" value="ECO:0007669"/>
    <property type="project" value="InterPro"/>
</dbReference>
<protein>
    <submittedName>
        <fullName evidence="1">Uncharacterized protein</fullName>
    </submittedName>
</protein>
<dbReference type="PANTHER" id="PTHR11183">
    <property type="entry name" value="GLYCOGENIN SUBFAMILY MEMBER"/>
    <property type="match status" value="1"/>
</dbReference>
<dbReference type="SUPFAM" id="SSF53448">
    <property type="entry name" value="Nucleotide-diphospho-sugar transferases"/>
    <property type="match status" value="1"/>
</dbReference>
<accession>A0A7X2G238</accession>
<dbReference type="AlphaFoldDB" id="A0A7X2G238"/>
<evidence type="ECO:0000313" key="2">
    <source>
        <dbReference type="Proteomes" id="UP000460207"/>
    </source>
</evidence>
<dbReference type="InterPro" id="IPR029044">
    <property type="entry name" value="Nucleotide-diphossugar_trans"/>
</dbReference>
<evidence type="ECO:0000313" key="1">
    <source>
        <dbReference type="EMBL" id="MRG89331.1"/>
    </source>
</evidence>
<name>A0A7X2G238_LIMRT</name>
<dbReference type="Proteomes" id="UP000460207">
    <property type="component" value="Unassembled WGS sequence"/>
</dbReference>
<gene>
    <name evidence="1" type="ORF">GIX76_04915</name>
</gene>
<proteinExistence type="predicted"/>
<reference evidence="1 2" key="1">
    <citation type="submission" date="2019-11" db="EMBL/GenBank/DDBJ databases">
        <title>Draft genome sequence of 12 host-associated Lactobacillus reuteri rodent strains.</title>
        <authorList>
            <person name="Zhang S."/>
            <person name="Ozcam M."/>
            <person name="Van Pijkeren J.P."/>
        </authorList>
    </citation>
    <scope>NUCLEOTIDE SEQUENCE [LARGE SCALE GENOMIC DNA]</scope>
    <source>
        <strain evidence="1 2">N4I</strain>
    </source>
</reference>
<dbReference type="EMBL" id="WJND01000005">
    <property type="protein sequence ID" value="MRG89331.1"/>
    <property type="molecule type" value="Genomic_DNA"/>
</dbReference>
<organism evidence="1 2">
    <name type="scientific">Limosilactobacillus reuteri</name>
    <name type="common">Lactobacillus reuteri</name>
    <dbReference type="NCBI Taxonomy" id="1598"/>
    <lineage>
        <taxon>Bacteria</taxon>
        <taxon>Bacillati</taxon>
        <taxon>Bacillota</taxon>
        <taxon>Bacilli</taxon>
        <taxon>Lactobacillales</taxon>
        <taxon>Lactobacillaceae</taxon>
        <taxon>Limosilactobacillus</taxon>
    </lineage>
</organism>
<dbReference type="CDD" id="cd04194">
    <property type="entry name" value="GT8_A4GalT_like"/>
    <property type="match status" value="1"/>
</dbReference>
<comment type="caution">
    <text evidence="1">The sequence shown here is derived from an EMBL/GenBank/DDBJ whole genome shotgun (WGS) entry which is preliminary data.</text>
</comment>
<dbReference type="Gene3D" id="3.90.550.10">
    <property type="entry name" value="Spore Coat Polysaccharide Biosynthesis Protein SpsA, Chain A"/>
    <property type="match status" value="1"/>
</dbReference>